<dbReference type="NCBIfam" id="TIGR02397">
    <property type="entry name" value="dnaX_nterm"/>
    <property type="match status" value="1"/>
</dbReference>
<keyword evidence="9 11" id="KW-0239">DNA-directed DNA polymerase</keyword>
<evidence type="ECO:0000256" key="12">
    <source>
        <dbReference type="SAM" id="MobiDB-lite"/>
    </source>
</evidence>
<evidence type="ECO:0000256" key="11">
    <source>
        <dbReference type="RuleBase" id="RU364063"/>
    </source>
</evidence>
<evidence type="ECO:0000256" key="10">
    <source>
        <dbReference type="ARBA" id="ARBA00049244"/>
    </source>
</evidence>
<comment type="subunit">
    <text evidence="11">DNA polymerase III contains a core (composed of alpha, epsilon and theta chains) that associates with a tau subunit. This core dimerizes to form the POLIII' complex. PolIII' associates with the gamma complex (composed of gamma, delta, delta', psi and chi chains) and with the beta chain to form the complete DNA polymerase III complex.</text>
</comment>
<dbReference type="InterPro" id="IPR050238">
    <property type="entry name" value="DNA_Rep/Repair_Clamp_Loader"/>
</dbReference>
<keyword evidence="4 11" id="KW-0235">DNA replication</keyword>
<accession>D6Z319</accession>
<dbReference type="FunFam" id="3.40.50.300:FF:000014">
    <property type="entry name" value="DNA polymerase III subunit gamma/tau"/>
    <property type="match status" value="1"/>
</dbReference>
<keyword evidence="6 11" id="KW-0547">Nucleotide-binding</keyword>
<feature type="compositionally biased region" description="Low complexity" evidence="12">
    <location>
        <begin position="521"/>
        <end position="538"/>
    </location>
</feature>
<feature type="compositionally biased region" description="Low complexity" evidence="12">
    <location>
        <begin position="436"/>
        <end position="446"/>
    </location>
</feature>
<dbReference type="CDD" id="cd00009">
    <property type="entry name" value="AAA"/>
    <property type="match status" value="1"/>
</dbReference>
<dbReference type="Proteomes" id="UP000001508">
    <property type="component" value="Chromosome"/>
</dbReference>
<gene>
    <name evidence="11" type="primary">dnaX</name>
    <name evidence="14" type="ordered locus">DaAHT2_1248</name>
</gene>
<evidence type="ECO:0000256" key="9">
    <source>
        <dbReference type="ARBA" id="ARBA00022932"/>
    </source>
</evidence>
<dbReference type="GO" id="GO:0046872">
    <property type="term" value="F:metal ion binding"/>
    <property type="evidence" value="ECO:0007669"/>
    <property type="project" value="UniProtKB-KW"/>
</dbReference>
<dbReference type="NCBIfam" id="NF004046">
    <property type="entry name" value="PRK05563.1"/>
    <property type="match status" value="1"/>
</dbReference>
<comment type="function">
    <text evidence="11">DNA polymerase III is a complex, multichain enzyme responsible for most of the replicative synthesis in bacteria. This DNA polymerase also exhibits 3' to 5' exonuclease activity.</text>
</comment>
<dbReference type="OrthoDB" id="9810148at2"/>
<dbReference type="AlphaFoldDB" id="D6Z319"/>
<organism evidence="14 15">
    <name type="scientific">Desulfurivibrio alkaliphilus (strain DSM 19089 / UNIQEM U267 / AHT2)</name>
    <dbReference type="NCBI Taxonomy" id="589865"/>
    <lineage>
        <taxon>Bacteria</taxon>
        <taxon>Pseudomonadati</taxon>
        <taxon>Thermodesulfobacteriota</taxon>
        <taxon>Desulfobulbia</taxon>
        <taxon>Desulfobulbales</taxon>
        <taxon>Desulfobulbaceae</taxon>
        <taxon>Desulfurivibrio</taxon>
    </lineage>
</organism>
<dbReference type="STRING" id="589865.DaAHT2_1248"/>
<evidence type="ECO:0000256" key="7">
    <source>
        <dbReference type="ARBA" id="ARBA00022833"/>
    </source>
</evidence>
<comment type="catalytic activity">
    <reaction evidence="10 11">
        <text>DNA(n) + a 2'-deoxyribonucleoside 5'-triphosphate = DNA(n+1) + diphosphate</text>
        <dbReference type="Rhea" id="RHEA:22508"/>
        <dbReference type="Rhea" id="RHEA-COMP:17339"/>
        <dbReference type="Rhea" id="RHEA-COMP:17340"/>
        <dbReference type="ChEBI" id="CHEBI:33019"/>
        <dbReference type="ChEBI" id="CHEBI:61560"/>
        <dbReference type="ChEBI" id="CHEBI:173112"/>
        <dbReference type="EC" id="2.7.7.7"/>
    </reaction>
</comment>
<dbReference type="PANTHER" id="PTHR11669">
    <property type="entry name" value="REPLICATION FACTOR C / DNA POLYMERASE III GAMMA-TAU SUBUNIT"/>
    <property type="match status" value="1"/>
</dbReference>
<evidence type="ECO:0000256" key="5">
    <source>
        <dbReference type="ARBA" id="ARBA00022723"/>
    </source>
</evidence>
<dbReference type="Pfam" id="PF13177">
    <property type="entry name" value="DNA_pol3_delta2"/>
    <property type="match status" value="1"/>
</dbReference>
<feature type="domain" description="AAA+ ATPase" evidence="13">
    <location>
        <begin position="37"/>
        <end position="180"/>
    </location>
</feature>
<evidence type="ECO:0000256" key="8">
    <source>
        <dbReference type="ARBA" id="ARBA00022840"/>
    </source>
</evidence>
<dbReference type="Pfam" id="PF12169">
    <property type="entry name" value="DNA_pol3_gamma3"/>
    <property type="match status" value="1"/>
</dbReference>
<dbReference type="GO" id="GO:0003677">
    <property type="term" value="F:DNA binding"/>
    <property type="evidence" value="ECO:0007669"/>
    <property type="project" value="InterPro"/>
</dbReference>
<protein>
    <recommendedName>
        <fullName evidence="11">DNA polymerase III subunit gamma/tau</fullName>
        <ecNumber evidence="11">2.7.7.7</ecNumber>
    </recommendedName>
</protein>
<comment type="similarity">
    <text evidence="1 11">Belongs to the DnaX/STICHEL family.</text>
</comment>
<sequence>MSYLVLARKWRPRTFAEVVGQRPVVRTLQNALRRERVAHAMLFSGVRGVGKTTLARIMAKALNCLAAEAEQRPCNQCASCLAFNAGQAVDLHEIDGASNRGIQEIRELKENIRFMPVAGKYKIVIIDEVHMLTTEAFNALLKTLEEPPAHVYFMFATTELHKIPVTILSRCQRHELTRVPFAELQDFFRRVAAAEEVEIPDSALEMIVREADGSVRDGLSLLDQVFSFGGRQVADEDVRQMLGLVDRRTFEQLARALLAPDLARCLELFDQCYRAGLDLKRFAGDLLNYFRNLVVCRNTGRAAGLLDLADQELAALEEIAAAHSPETLLYCFNLLLKGVEEMQYASRPKLVLEMTFVRAAQAGGIVPTSEVLGRLEQLLAGLPGDPAPAAGAAVAAAAAGQPRRGEASAAGGERERHFAAEPGVTPGLAEPEPELSRPAPAPSAAPGQQESKPLVGGRERVEKNDEHPANHLAPDAAPGAAHVAADSAAGNVPEPVPSLNRDTPKAAPPPAKEKPEPPVMAADATKADTAAGSAAAKVGADRAEPVAERSSGSGRDLRPDWDGFIAYVRRRKVWMAPVLDMASGAREENGQLLIRYDDLADCKLLEEPENNRLLTEFAQDYFQRELTVRLRIRGGSTVELGGGEMPREERRALANDPLVRTVVEIFNGDVAGVRTGRN</sequence>
<dbReference type="GO" id="GO:0009360">
    <property type="term" value="C:DNA polymerase III complex"/>
    <property type="evidence" value="ECO:0007669"/>
    <property type="project" value="InterPro"/>
</dbReference>
<evidence type="ECO:0000313" key="15">
    <source>
        <dbReference type="Proteomes" id="UP000001508"/>
    </source>
</evidence>
<keyword evidence="7" id="KW-0862">Zinc</keyword>
<dbReference type="SUPFAM" id="SSF52540">
    <property type="entry name" value="P-loop containing nucleoside triphosphate hydrolases"/>
    <property type="match status" value="1"/>
</dbReference>
<dbReference type="CDD" id="cd18137">
    <property type="entry name" value="HLD_clamp_pol_III_gamma_tau"/>
    <property type="match status" value="1"/>
</dbReference>
<dbReference type="InterPro" id="IPR022754">
    <property type="entry name" value="DNA_pol_III_gamma-3"/>
</dbReference>
<dbReference type="Gene3D" id="1.20.272.10">
    <property type="match status" value="1"/>
</dbReference>
<dbReference type="HOGENOM" id="CLU_006229_3_5_7"/>
<dbReference type="SUPFAM" id="SSF48019">
    <property type="entry name" value="post-AAA+ oligomerization domain-like"/>
    <property type="match status" value="1"/>
</dbReference>
<evidence type="ECO:0000256" key="2">
    <source>
        <dbReference type="ARBA" id="ARBA00022679"/>
    </source>
</evidence>
<evidence type="ECO:0000256" key="4">
    <source>
        <dbReference type="ARBA" id="ARBA00022705"/>
    </source>
</evidence>
<evidence type="ECO:0000256" key="3">
    <source>
        <dbReference type="ARBA" id="ARBA00022695"/>
    </source>
</evidence>
<dbReference type="PRINTS" id="PR00300">
    <property type="entry name" value="CLPPROTEASEA"/>
</dbReference>
<feature type="region of interest" description="Disordered" evidence="12">
    <location>
        <begin position="422"/>
        <end position="555"/>
    </location>
</feature>
<feature type="compositionally biased region" description="Low complexity" evidence="12">
    <location>
        <begin position="470"/>
        <end position="492"/>
    </location>
</feature>
<dbReference type="KEGG" id="dak:DaAHT2_1248"/>
<dbReference type="EMBL" id="CP001940">
    <property type="protein sequence ID" value="ADH85944.1"/>
    <property type="molecule type" value="Genomic_DNA"/>
</dbReference>
<dbReference type="eggNOG" id="COG2812">
    <property type="taxonomic scope" value="Bacteria"/>
</dbReference>
<dbReference type="InterPro" id="IPR012763">
    <property type="entry name" value="DNA_pol_III_sug/sutau_N"/>
</dbReference>
<evidence type="ECO:0000259" key="13">
    <source>
        <dbReference type="SMART" id="SM00382"/>
    </source>
</evidence>
<feature type="compositionally biased region" description="Basic and acidic residues" evidence="12">
    <location>
        <begin position="457"/>
        <end position="469"/>
    </location>
</feature>
<dbReference type="Gene3D" id="3.40.50.300">
    <property type="entry name" value="P-loop containing nucleotide triphosphate hydrolases"/>
    <property type="match status" value="1"/>
</dbReference>
<dbReference type="InterPro" id="IPR003593">
    <property type="entry name" value="AAA+_ATPase"/>
</dbReference>
<name>D6Z319_DESAT</name>
<dbReference type="Pfam" id="PF22608">
    <property type="entry name" value="DNAX_ATPase_lid"/>
    <property type="match status" value="1"/>
</dbReference>
<dbReference type="InterPro" id="IPR008921">
    <property type="entry name" value="DNA_pol3_clamp-load_cplx_C"/>
</dbReference>
<reference evidence="15" key="1">
    <citation type="submission" date="2010-02" db="EMBL/GenBank/DDBJ databases">
        <title>Complete sequence of Desulfurivibrio alkaliphilus AHT2.</title>
        <authorList>
            <consortium name="US DOE Joint Genome Institute"/>
            <person name="Pitluck S."/>
            <person name="Chertkov O."/>
            <person name="Detter J.C."/>
            <person name="Han C."/>
            <person name="Tapia R."/>
            <person name="Larimer F."/>
            <person name="Land M."/>
            <person name="Hauser L."/>
            <person name="Kyrpides N."/>
            <person name="Mikhailova N."/>
            <person name="Sorokin D.Y."/>
            <person name="Muyzer G."/>
            <person name="Woyke T."/>
        </authorList>
    </citation>
    <scope>NUCLEOTIDE SEQUENCE [LARGE SCALE GENOMIC DNA]</scope>
    <source>
        <strain evidence="15">DSM 19089 / UNIQEM U267 / AHT2</strain>
    </source>
</reference>
<dbReference type="FunCoup" id="D6Z319">
    <property type="interactions" value="140"/>
</dbReference>
<evidence type="ECO:0000256" key="1">
    <source>
        <dbReference type="ARBA" id="ARBA00006360"/>
    </source>
</evidence>
<dbReference type="InterPro" id="IPR001270">
    <property type="entry name" value="ClpA/B"/>
</dbReference>
<dbReference type="GO" id="GO:0005524">
    <property type="term" value="F:ATP binding"/>
    <property type="evidence" value="ECO:0007669"/>
    <property type="project" value="UniProtKB-KW"/>
</dbReference>
<evidence type="ECO:0000313" key="14">
    <source>
        <dbReference type="EMBL" id="ADH85944.1"/>
    </source>
</evidence>
<keyword evidence="3 11" id="KW-0548">Nucleotidyltransferase</keyword>
<keyword evidence="2 11" id="KW-0808">Transferase</keyword>
<keyword evidence="15" id="KW-1185">Reference proteome</keyword>
<keyword evidence="5" id="KW-0479">Metal-binding</keyword>
<dbReference type="GO" id="GO:0003887">
    <property type="term" value="F:DNA-directed DNA polymerase activity"/>
    <property type="evidence" value="ECO:0007669"/>
    <property type="project" value="UniProtKB-KW"/>
</dbReference>
<keyword evidence="8 11" id="KW-0067">ATP-binding</keyword>
<evidence type="ECO:0000256" key="6">
    <source>
        <dbReference type="ARBA" id="ARBA00022741"/>
    </source>
</evidence>
<dbReference type="InterPro" id="IPR045085">
    <property type="entry name" value="HLD_clamp_pol_III_gamma_tau"/>
</dbReference>
<dbReference type="Gene3D" id="1.10.8.60">
    <property type="match status" value="1"/>
</dbReference>
<dbReference type="InParanoid" id="D6Z319"/>
<dbReference type="SMART" id="SM00382">
    <property type="entry name" value="AAA"/>
    <property type="match status" value="1"/>
</dbReference>
<dbReference type="RefSeq" id="WP_013163473.1">
    <property type="nucleotide sequence ID" value="NC_014216.1"/>
</dbReference>
<dbReference type="InterPro" id="IPR027417">
    <property type="entry name" value="P-loop_NTPase"/>
</dbReference>
<proteinExistence type="inferred from homology"/>
<dbReference type="GO" id="GO:0006261">
    <property type="term" value="P:DNA-templated DNA replication"/>
    <property type="evidence" value="ECO:0007669"/>
    <property type="project" value="TreeGrafter"/>
</dbReference>
<dbReference type="PANTHER" id="PTHR11669:SF0">
    <property type="entry name" value="PROTEIN STICHEL-LIKE 2"/>
    <property type="match status" value="1"/>
</dbReference>
<dbReference type="EC" id="2.7.7.7" evidence="11"/>